<keyword evidence="5" id="KW-0812">Transmembrane</keyword>
<comment type="subcellular location">
    <subcellularLocation>
        <location evidence="1">Membrane</location>
    </subcellularLocation>
</comment>
<feature type="region of interest" description="Disordered" evidence="4">
    <location>
        <begin position="172"/>
        <end position="205"/>
    </location>
</feature>
<keyword evidence="5" id="KW-1133">Transmembrane helix</keyword>
<evidence type="ECO:0000256" key="2">
    <source>
        <dbReference type="ARBA" id="ARBA00023136"/>
    </source>
</evidence>
<evidence type="ECO:0000313" key="8">
    <source>
        <dbReference type="Proteomes" id="UP000440513"/>
    </source>
</evidence>
<evidence type="ECO:0000256" key="3">
    <source>
        <dbReference type="SAM" id="Coils"/>
    </source>
</evidence>
<protein>
    <submittedName>
        <fullName evidence="7">FtsQ-type POTRA domain-containing protein</fullName>
    </submittedName>
</protein>
<feature type="compositionally biased region" description="Acidic residues" evidence="4">
    <location>
        <begin position="361"/>
        <end position="376"/>
    </location>
</feature>
<feature type="coiled-coil region" evidence="3">
    <location>
        <begin position="134"/>
        <end position="165"/>
    </location>
</feature>
<name>A0A7X2P111_9FIRM</name>
<dbReference type="PROSITE" id="PS51779">
    <property type="entry name" value="POTRA"/>
    <property type="match status" value="1"/>
</dbReference>
<dbReference type="AlphaFoldDB" id="A0A7X2P111"/>
<reference evidence="7 8" key="1">
    <citation type="submission" date="2019-08" db="EMBL/GenBank/DDBJ databases">
        <title>In-depth cultivation of the pig gut microbiome towards novel bacterial diversity and tailored functional studies.</title>
        <authorList>
            <person name="Wylensek D."/>
            <person name="Hitch T.C.A."/>
            <person name="Clavel T."/>
        </authorList>
    </citation>
    <scope>NUCLEOTIDE SEQUENCE [LARGE SCALE GENOMIC DNA]</scope>
    <source>
        <strain evidence="7 8">BSM-380-WT-5A</strain>
    </source>
</reference>
<dbReference type="RefSeq" id="WP_154431347.1">
    <property type="nucleotide sequence ID" value="NZ_VUMS01000003.1"/>
</dbReference>
<feature type="domain" description="POTRA" evidence="6">
    <location>
        <begin position="37"/>
        <end position="106"/>
    </location>
</feature>
<evidence type="ECO:0000256" key="5">
    <source>
        <dbReference type="SAM" id="Phobius"/>
    </source>
</evidence>
<dbReference type="GO" id="GO:0051301">
    <property type="term" value="P:cell division"/>
    <property type="evidence" value="ECO:0007669"/>
    <property type="project" value="UniProtKB-KW"/>
</dbReference>
<gene>
    <name evidence="7" type="ORF">FYJ57_02035</name>
</gene>
<evidence type="ECO:0000259" key="6">
    <source>
        <dbReference type="PROSITE" id="PS51779"/>
    </source>
</evidence>
<feature type="compositionally biased region" description="Basic and acidic residues" evidence="4">
    <location>
        <begin position="178"/>
        <end position="192"/>
    </location>
</feature>
<feature type="compositionally biased region" description="Polar residues" evidence="4">
    <location>
        <begin position="447"/>
        <end position="461"/>
    </location>
</feature>
<organism evidence="7 8">
    <name type="scientific">Oliverpabstia intestinalis</name>
    <dbReference type="NCBI Taxonomy" id="2606633"/>
    <lineage>
        <taxon>Bacteria</taxon>
        <taxon>Bacillati</taxon>
        <taxon>Bacillota</taxon>
        <taxon>Clostridia</taxon>
        <taxon>Lachnospirales</taxon>
        <taxon>Lachnospiraceae</taxon>
        <taxon>Oliverpabstia</taxon>
    </lineage>
</organism>
<keyword evidence="2 5" id="KW-0472">Membrane</keyword>
<keyword evidence="3" id="KW-0175">Coiled coil</keyword>
<dbReference type="GO" id="GO:0016020">
    <property type="term" value="C:membrane"/>
    <property type="evidence" value="ECO:0007669"/>
    <property type="project" value="UniProtKB-SubCell"/>
</dbReference>
<evidence type="ECO:0000256" key="4">
    <source>
        <dbReference type="SAM" id="MobiDB-lite"/>
    </source>
</evidence>
<dbReference type="InterPro" id="IPR034746">
    <property type="entry name" value="POTRA"/>
</dbReference>
<comment type="caution">
    <text evidence="7">The sequence shown here is derived from an EMBL/GenBank/DDBJ whole genome shotgun (WGS) entry which is preliminary data.</text>
</comment>
<sequence>MKKRFRRIELTKEGKMITAGAVAAIVLPALLAFFFLFRVDKVYVVGNTRYTDEEVKEYVMTTPLTSNTVLAMLFERHKNAENIPFVDSFDLERVNAHTIRIHVNEKKIVGYITQGTERLYFNKDGLVVEVTAMEQDEIDSMDQEEEELNQLKEQASQEAAAKEADAALEALTGESADTTDRADTEDAQKEDGTESDTQQADSTEGQVLQAVESDTGNENATKFKAAVTDVPRVIGITDKEKGIALGDTIPAIADGIYNTILGITRMVEKYEILPEMVCFDENQEIILVYNNGNIHCNLGKDTLLEEKITRVAAILPKLSDFTGILHLEDYETDITNIIFSKETLYTLKMEIAQIEGRDFGEDTEDPAADTQTEDGSQDPAGEGEGSADSATDESDTQGDTVTDPDASGEDTKTQDDSTQDNGSGDGSDNSTTEEDGGMTDTGAGTEQNGTDTSETQKTAGE</sequence>
<proteinExistence type="predicted"/>
<feature type="region of interest" description="Disordered" evidence="4">
    <location>
        <begin position="357"/>
        <end position="461"/>
    </location>
</feature>
<feature type="transmembrane region" description="Helical" evidence="5">
    <location>
        <begin position="16"/>
        <end position="37"/>
    </location>
</feature>
<feature type="compositionally biased region" description="Polar residues" evidence="4">
    <location>
        <begin position="195"/>
        <end position="205"/>
    </location>
</feature>
<accession>A0A7X2P111</accession>
<dbReference type="Proteomes" id="UP000440513">
    <property type="component" value="Unassembled WGS sequence"/>
</dbReference>
<evidence type="ECO:0000313" key="7">
    <source>
        <dbReference type="EMBL" id="MST65537.1"/>
    </source>
</evidence>
<feature type="compositionally biased region" description="Polar residues" evidence="4">
    <location>
        <begin position="419"/>
        <end position="430"/>
    </location>
</feature>
<dbReference type="EMBL" id="VUMS01000003">
    <property type="protein sequence ID" value="MST65537.1"/>
    <property type="molecule type" value="Genomic_DNA"/>
</dbReference>
<evidence type="ECO:0000256" key="1">
    <source>
        <dbReference type="ARBA" id="ARBA00004370"/>
    </source>
</evidence>
<keyword evidence="8" id="KW-1185">Reference proteome</keyword>